<dbReference type="STRING" id="1661398.A0A482VMR4"/>
<dbReference type="Proteomes" id="UP000292052">
    <property type="component" value="Unassembled WGS sequence"/>
</dbReference>
<organism evidence="14 15">
    <name type="scientific">Asbolus verrucosus</name>
    <name type="common">Desert ironclad beetle</name>
    <dbReference type="NCBI Taxonomy" id="1661398"/>
    <lineage>
        <taxon>Eukaryota</taxon>
        <taxon>Metazoa</taxon>
        <taxon>Ecdysozoa</taxon>
        <taxon>Arthropoda</taxon>
        <taxon>Hexapoda</taxon>
        <taxon>Insecta</taxon>
        <taxon>Pterygota</taxon>
        <taxon>Neoptera</taxon>
        <taxon>Endopterygota</taxon>
        <taxon>Coleoptera</taxon>
        <taxon>Polyphaga</taxon>
        <taxon>Cucujiformia</taxon>
        <taxon>Tenebrionidae</taxon>
        <taxon>Pimeliinae</taxon>
        <taxon>Asbolus</taxon>
    </lineage>
</organism>
<evidence type="ECO:0000313" key="15">
    <source>
        <dbReference type="Proteomes" id="UP000292052"/>
    </source>
</evidence>
<evidence type="ECO:0000256" key="8">
    <source>
        <dbReference type="ARBA" id="ARBA00022848"/>
    </source>
</evidence>
<keyword evidence="7" id="KW-0256">Endoplasmic reticulum</keyword>
<keyword evidence="6 13" id="KW-0479">Metal-binding</keyword>
<dbReference type="GO" id="GO:0005506">
    <property type="term" value="F:iron ion binding"/>
    <property type="evidence" value="ECO:0007669"/>
    <property type="project" value="InterPro"/>
</dbReference>
<comment type="similarity">
    <text evidence="4 13">Belongs to the cytochrome P450 family.</text>
</comment>
<dbReference type="GO" id="GO:0004497">
    <property type="term" value="F:monooxygenase activity"/>
    <property type="evidence" value="ECO:0007669"/>
    <property type="project" value="UniProtKB-KW"/>
</dbReference>
<evidence type="ECO:0000256" key="7">
    <source>
        <dbReference type="ARBA" id="ARBA00022824"/>
    </source>
</evidence>
<dbReference type="GO" id="GO:0020037">
    <property type="term" value="F:heme binding"/>
    <property type="evidence" value="ECO:0007669"/>
    <property type="project" value="InterPro"/>
</dbReference>
<evidence type="ECO:0000256" key="4">
    <source>
        <dbReference type="ARBA" id="ARBA00010617"/>
    </source>
</evidence>
<gene>
    <name evidence="14" type="ORF">BDFB_015326</name>
</gene>
<comment type="cofactor">
    <cofactor evidence="1">
        <name>heme</name>
        <dbReference type="ChEBI" id="CHEBI:30413"/>
    </cofactor>
</comment>
<dbReference type="OrthoDB" id="2789670at2759"/>
<dbReference type="InterPro" id="IPR017972">
    <property type="entry name" value="Cyt_P450_CS"/>
</dbReference>
<dbReference type="EMBL" id="QDEB01084035">
    <property type="protein sequence ID" value="RZC33983.1"/>
    <property type="molecule type" value="Genomic_DNA"/>
</dbReference>
<dbReference type="PANTHER" id="PTHR24292:SF54">
    <property type="entry name" value="CYP9F3-RELATED"/>
    <property type="match status" value="1"/>
</dbReference>
<dbReference type="GO" id="GO:0005789">
    <property type="term" value="C:endoplasmic reticulum membrane"/>
    <property type="evidence" value="ECO:0007669"/>
    <property type="project" value="UniProtKB-SubCell"/>
</dbReference>
<reference evidence="14 15" key="1">
    <citation type="submission" date="2017-03" db="EMBL/GenBank/DDBJ databases">
        <title>Genome of the blue death feigning beetle - Asbolus verrucosus.</title>
        <authorList>
            <person name="Rider S.D."/>
        </authorList>
    </citation>
    <scope>NUCLEOTIDE SEQUENCE [LARGE SCALE GENOMIC DNA]</scope>
    <source>
        <strain evidence="14">Butters</strain>
        <tissue evidence="14">Head and leg muscle</tissue>
    </source>
</reference>
<evidence type="ECO:0000256" key="5">
    <source>
        <dbReference type="ARBA" id="ARBA00022617"/>
    </source>
</evidence>
<evidence type="ECO:0000256" key="2">
    <source>
        <dbReference type="ARBA" id="ARBA00004174"/>
    </source>
</evidence>
<dbReference type="Gene3D" id="1.10.630.10">
    <property type="entry name" value="Cytochrome P450"/>
    <property type="match status" value="1"/>
</dbReference>
<sequence>MPFGSGPRKCIGYRFALLEVKILFFNLLSNFEIVPVQETQIPVKICKKSLNMSPEGGLSIALKRRQ</sequence>
<dbReference type="PROSITE" id="PS00086">
    <property type="entry name" value="CYTOCHROME_P450"/>
    <property type="match status" value="1"/>
</dbReference>
<dbReference type="InterPro" id="IPR050476">
    <property type="entry name" value="Insect_CytP450_Detox"/>
</dbReference>
<dbReference type="PANTHER" id="PTHR24292">
    <property type="entry name" value="CYTOCHROME P450"/>
    <property type="match status" value="1"/>
</dbReference>
<evidence type="ECO:0000256" key="9">
    <source>
        <dbReference type="ARBA" id="ARBA00023002"/>
    </source>
</evidence>
<dbReference type="Pfam" id="PF00067">
    <property type="entry name" value="p450"/>
    <property type="match status" value="1"/>
</dbReference>
<dbReference type="SUPFAM" id="SSF48264">
    <property type="entry name" value="Cytochrome P450"/>
    <property type="match status" value="1"/>
</dbReference>
<name>A0A482VMR4_ASBVE</name>
<evidence type="ECO:0000256" key="11">
    <source>
        <dbReference type="ARBA" id="ARBA00023033"/>
    </source>
</evidence>
<evidence type="ECO:0000256" key="3">
    <source>
        <dbReference type="ARBA" id="ARBA00004406"/>
    </source>
</evidence>
<evidence type="ECO:0000313" key="14">
    <source>
        <dbReference type="EMBL" id="RZC33983.1"/>
    </source>
</evidence>
<evidence type="ECO:0000256" key="10">
    <source>
        <dbReference type="ARBA" id="ARBA00023004"/>
    </source>
</evidence>
<keyword evidence="9 13" id="KW-0560">Oxidoreductase</keyword>
<keyword evidence="15" id="KW-1185">Reference proteome</keyword>
<dbReference type="InterPro" id="IPR001128">
    <property type="entry name" value="Cyt_P450"/>
</dbReference>
<dbReference type="InterPro" id="IPR036396">
    <property type="entry name" value="Cyt_P450_sf"/>
</dbReference>
<keyword evidence="11 13" id="KW-0503">Monooxygenase</keyword>
<evidence type="ECO:0000256" key="13">
    <source>
        <dbReference type="RuleBase" id="RU000461"/>
    </source>
</evidence>
<comment type="caution">
    <text evidence="14">The sequence shown here is derived from an EMBL/GenBank/DDBJ whole genome shotgun (WGS) entry which is preliminary data.</text>
</comment>
<keyword evidence="12" id="KW-0472">Membrane</keyword>
<protein>
    <submittedName>
        <fullName evidence="14">p450 domain containing protein</fullName>
    </submittedName>
</protein>
<evidence type="ECO:0000256" key="1">
    <source>
        <dbReference type="ARBA" id="ARBA00001971"/>
    </source>
</evidence>
<keyword evidence="5 13" id="KW-0349">Heme</keyword>
<dbReference type="AlphaFoldDB" id="A0A482VMR4"/>
<dbReference type="GO" id="GO:0016705">
    <property type="term" value="F:oxidoreductase activity, acting on paired donors, with incorporation or reduction of molecular oxygen"/>
    <property type="evidence" value="ECO:0007669"/>
    <property type="project" value="InterPro"/>
</dbReference>
<keyword evidence="8" id="KW-0492">Microsome</keyword>
<keyword evidence="10 13" id="KW-0408">Iron</keyword>
<proteinExistence type="inferred from homology"/>
<comment type="subcellular location">
    <subcellularLocation>
        <location evidence="3">Endoplasmic reticulum membrane</location>
        <topology evidence="3">Peripheral membrane protein</topology>
    </subcellularLocation>
    <subcellularLocation>
        <location evidence="2">Microsome membrane</location>
        <topology evidence="2">Peripheral membrane protein</topology>
    </subcellularLocation>
</comment>
<evidence type="ECO:0000256" key="6">
    <source>
        <dbReference type="ARBA" id="ARBA00022723"/>
    </source>
</evidence>
<accession>A0A482VMR4</accession>
<evidence type="ECO:0000256" key="12">
    <source>
        <dbReference type="ARBA" id="ARBA00023136"/>
    </source>
</evidence>